<dbReference type="AlphaFoldDB" id="A0A066VUL3"/>
<dbReference type="SUPFAM" id="SSF54616">
    <property type="entry name" value="DNA-binding domain of Mlu1-box binding protein MBP1"/>
    <property type="match status" value="1"/>
</dbReference>
<feature type="region of interest" description="Disordered" evidence="1">
    <location>
        <begin position="1"/>
        <end position="80"/>
    </location>
</feature>
<dbReference type="GO" id="GO:1990862">
    <property type="term" value="C:nuclear membrane complex Bqt3-Bqt4"/>
    <property type="evidence" value="ECO:0007669"/>
    <property type="project" value="InterPro"/>
</dbReference>
<dbReference type="PROSITE" id="PS51299">
    <property type="entry name" value="HTH_APSES"/>
    <property type="match status" value="1"/>
</dbReference>
<dbReference type="Proteomes" id="UP000027361">
    <property type="component" value="Unassembled WGS sequence"/>
</dbReference>
<dbReference type="PANTHER" id="PTHR38044:SF1">
    <property type="entry name" value="BOUQUET FORMATION PROTEIN 4"/>
    <property type="match status" value="1"/>
</dbReference>
<dbReference type="EMBL" id="JMSN01000069">
    <property type="protein sequence ID" value="KDN42499.1"/>
    <property type="molecule type" value="Genomic_DNA"/>
</dbReference>
<keyword evidence="4" id="KW-1185">Reference proteome</keyword>
<feature type="compositionally biased region" description="Low complexity" evidence="1">
    <location>
        <begin position="382"/>
        <end position="401"/>
    </location>
</feature>
<dbReference type="InParanoid" id="A0A066VUL3"/>
<comment type="caution">
    <text evidence="3">The sequence shown here is derived from an EMBL/GenBank/DDBJ whole genome shotgun (WGS) entry which is preliminary data.</text>
</comment>
<dbReference type="InterPro" id="IPR036887">
    <property type="entry name" value="HTH_APSES_sf"/>
</dbReference>
<protein>
    <recommendedName>
        <fullName evidence="2">HTH APSES-type domain-containing protein</fullName>
    </recommendedName>
</protein>
<evidence type="ECO:0000256" key="1">
    <source>
        <dbReference type="SAM" id="MobiDB-lite"/>
    </source>
</evidence>
<feature type="domain" description="HTH APSES-type" evidence="2">
    <location>
        <begin position="105"/>
        <end position="250"/>
    </location>
</feature>
<dbReference type="HOGENOM" id="CLU_571306_0_0_1"/>
<dbReference type="PANTHER" id="PTHR38044">
    <property type="entry name" value="BOUQUET FORMATION PROTEIN 4"/>
    <property type="match status" value="1"/>
</dbReference>
<dbReference type="RefSeq" id="XP_013242068.1">
    <property type="nucleotide sequence ID" value="XM_013386614.1"/>
</dbReference>
<feature type="compositionally biased region" description="Acidic residues" evidence="1">
    <location>
        <begin position="421"/>
        <end position="430"/>
    </location>
</feature>
<dbReference type="OrthoDB" id="1935484at2759"/>
<dbReference type="GO" id="GO:0044820">
    <property type="term" value="P:mitotic telomere tethering at nuclear periphery"/>
    <property type="evidence" value="ECO:0007669"/>
    <property type="project" value="TreeGrafter"/>
</dbReference>
<feature type="region of interest" description="Disordered" evidence="1">
    <location>
        <begin position="305"/>
        <end position="342"/>
    </location>
</feature>
<gene>
    <name evidence="3" type="ORF">K437DRAFT_257838</name>
</gene>
<feature type="region of interest" description="Disordered" evidence="1">
    <location>
        <begin position="382"/>
        <end position="442"/>
    </location>
</feature>
<proteinExistence type="predicted"/>
<dbReference type="InterPro" id="IPR037548">
    <property type="entry name" value="Bqt4"/>
</dbReference>
<dbReference type="GO" id="GO:0070197">
    <property type="term" value="P:meiotic attachment of telomere to nuclear envelope"/>
    <property type="evidence" value="ECO:0007669"/>
    <property type="project" value="InterPro"/>
</dbReference>
<name>A0A066VUL3_TILAU</name>
<dbReference type="GeneID" id="25264802"/>
<dbReference type="STRING" id="1037660.A0A066VUL3"/>
<dbReference type="InterPro" id="IPR003163">
    <property type="entry name" value="Tscrpt_reg_HTH_APSES-type"/>
</dbReference>
<feature type="compositionally biased region" description="Basic and acidic residues" evidence="1">
    <location>
        <begin position="63"/>
        <end position="75"/>
    </location>
</feature>
<organism evidence="3 4">
    <name type="scientific">Tilletiaria anomala (strain ATCC 24038 / CBS 436.72 / UBC 951)</name>
    <dbReference type="NCBI Taxonomy" id="1037660"/>
    <lineage>
        <taxon>Eukaryota</taxon>
        <taxon>Fungi</taxon>
        <taxon>Dikarya</taxon>
        <taxon>Basidiomycota</taxon>
        <taxon>Ustilaginomycotina</taxon>
        <taxon>Exobasidiomycetes</taxon>
        <taxon>Georgefischeriales</taxon>
        <taxon>Tilletiariaceae</taxon>
        <taxon>Tilletiaria</taxon>
    </lineage>
</organism>
<accession>A0A066VUL3</accession>
<evidence type="ECO:0000313" key="4">
    <source>
        <dbReference type="Proteomes" id="UP000027361"/>
    </source>
</evidence>
<feature type="compositionally biased region" description="Low complexity" evidence="1">
    <location>
        <begin position="432"/>
        <end position="442"/>
    </location>
</feature>
<feature type="compositionally biased region" description="Low complexity" evidence="1">
    <location>
        <begin position="19"/>
        <end position="61"/>
    </location>
</feature>
<sequence length="506" mass="52558">MPRGRKSASSAAATPSGRARSNSVASNASVTSNRSRSNAAAARKSAASASTTTVAAAAADDASPDRDPPLPEERNPVLPDAHVPVKLQIIQRDASDAPNNVASSTPKEIIIGRVKLPTVNGATHGFLLKRFDTDAVAASAMFKLAFPYATLEAEEKEMSYLDKKFDCKSANGGTKTELVAVPQFSEDGKRKPGRARKELRTFLPEGSTGVVLMGTWVPAADAAKLAQEYGLERFAQPLIDARAAHFHGKPYFVDDKGVPIAQANGSPLEPAQLDALRHGLPLPPPSIKSTPAGPTTPHVSKVITGSVNGTAGATTTTPSGKRARVDSSIEVDPTTGSPRMSTTATDLIQHADGSRTVLTTKHNVELSGRTEAEIQEDIARSKAIAKQAQQDAAASASTSSGGRKRRAVAEPSTGVDPLVDQGEEGEDYTDDAASAGAARRGANVVRRTIRRGTRVARRRPIAASATALGVAGAAAAAATALLNPQSLDLAVQAVQAGVANLQGWLF</sequence>
<evidence type="ECO:0000259" key="2">
    <source>
        <dbReference type="PROSITE" id="PS51299"/>
    </source>
</evidence>
<evidence type="ECO:0000313" key="3">
    <source>
        <dbReference type="EMBL" id="KDN42499.1"/>
    </source>
</evidence>
<reference evidence="3 4" key="1">
    <citation type="submission" date="2014-05" db="EMBL/GenBank/DDBJ databases">
        <title>Draft genome sequence of a rare smut relative, Tilletiaria anomala UBC 951.</title>
        <authorList>
            <consortium name="DOE Joint Genome Institute"/>
            <person name="Toome M."/>
            <person name="Kuo A."/>
            <person name="Henrissat B."/>
            <person name="Lipzen A."/>
            <person name="Tritt A."/>
            <person name="Yoshinaga Y."/>
            <person name="Zane M."/>
            <person name="Barry K."/>
            <person name="Grigoriev I.V."/>
            <person name="Spatafora J.W."/>
            <person name="Aimea M.C."/>
        </authorList>
    </citation>
    <scope>NUCLEOTIDE SEQUENCE [LARGE SCALE GENOMIC DNA]</scope>
    <source>
        <strain evidence="3 4">UBC 951</strain>
    </source>
</reference>
<dbReference type="GO" id="GO:0003677">
    <property type="term" value="F:DNA binding"/>
    <property type="evidence" value="ECO:0007669"/>
    <property type="project" value="InterPro"/>
</dbReference>